<dbReference type="EMBL" id="CAMGYJ010000008">
    <property type="protein sequence ID" value="CAI0469122.1"/>
    <property type="molecule type" value="Genomic_DNA"/>
</dbReference>
<proteinExistence type="predicted"/>
<feature type="domain" description="DUF632" evidence="3">
    <location>
        <begin position="502"/>
        <end position="821"/>
    </location>
</feature>
<dbReference type="Pfam" id="PF04782">
    <property type="entry name" value="DUF632"/>
    <property type="match status" value="1"/>
</dbReference>
<evidence type="ECO:0000313" key="6">
    <source>
        <dbReference type="Proteomes" id="UP001154282"/>
    </source>
</evidence>
<feature type="compositionally biased region" description="Polar residues" evidence="2">
    <location>
        <begin position="408"/>
        <end position="422"/>
    </location>
</feature>
<dbReference type="PANTHER" id="PTHR21450:SF41">
    <property type="entry name" value="RNA POLYMERASE SUBUNIT BETA, PUTATIVE (DUF630 AND DUF632)-RELATED"/>
    <property type="match status" value="1"/>
</dbReference>
<comment type="caution">
    <text evidence="5">The sequence shown here is derived from an EMBL/GenBank/DDBJ whole genome shotgun (WGS) entry which is preliminary data.</text>
</comment>
<reference evidence="5" key="1">
    <citation type="submission" date="2022-08" db="EMBL/GenBank/DDBJ databases">
        <authorList>
            <person name="Gutierrez-Valencia J."/>
        </authorList>
    </citation>
    <scope>NUCLEOTIDE SEQUENCE</scope>
</reference>
<feature type="compositionally biased region" description="Acidic residues" evidence="2">
    <location>
        <begin position="381"/>
        <end position="390"/>
    </location>
</feature>
<feature type="compositionally biased region" description="Pro residues" evidence="2">
    <location>
        <begin position="337"/>
        <end position="346"/>
    </location>
</feature>
<feature type="compositionally biased region" description="Basic and acidic residues" evidence="2">
    <location>
        <begin position="391"/>
        <end position="404"/>
    </location>
</feature>
<dbReference type="AlphaFoldDB" id="A0AAV0PF21"/>
<protein>
    <submittedName>
        <fullName evidence="5">Uncharacterized protein</fullName>
    </submittedName>
</protein>
<name>A0AAV0PF21_9ROSI</name>
<feature type="compositionally biased region" description="Basic and acidic residues" evidence="2">
    <location>
        <begin position="371"/>
        <end position="380"/>
    </location>
</feature>
<evidence type="ECO:0000313" key="5">
    <source>
        <dbReference type="EMBL" id="CAI0469122.1"/>
    </source>
</evidence>
<dbReference type="Pfam" id="PF04783">
    <property type="entry name" value="DUF630"/>
    <property type="match status" value="1"/>
</dbReference>
<organism evidence="5 6">
    <name type="scientific">Linum tenue</name>
    <dbReference type="NCBI Taxonomy" id="586396"/>
    <lineage>
        <taxon>Eukaryota</taxon>
        <taxon>Viridiplantae</taxon>
        <taxon>Streptophyta</taxon>
        <taxon>Embryophyta</taxon>
        <taxon>Tracheophyta</taxon>
        <taxon>Spermatophyta</taxon>
        <taxon>Magnoliopsida</taxon>
        <taxon>eudicotyledons</taxon>
        <taxon>Gunneridae</taxon>
        <taxon>Pentapetalae</taxon>
        <taxon>rosids</taxon>
        <taxon>fabids</taxon>
        <taxon>Malpighiales</taxon>
        <taxon>Linaceae</taxon>
        <taxon>Linum</taxon>
    </lineage>
</organism>
<feature type="domain" description="DUF630" evidence="4">
    <location>
        <begin position="1"/>
        <end position="59"/>
    </location>
</feature>
<dbReference type="Proteomes" id="UP001154282">
    <property type="component" value="Unassembled WGS sequence"/>
</dbReference>
<feature type="coiled-coil region" evidence="1">
    <location>
        <begin position="839"/>
        <end position="866"/>
    </location>
</feature>
<feature type="compositionally biased region" description="Acidic residues" evidence="2">
    <location>
        <begin position="120"/>
        <end position="132"/>
    </location>
</feature>
<keyword evidence="6" id="KW-1185">Reference proteome</keyword>
<dbReference type="PANTHER" id="PTHR21450">
    <property type="entry name" value="PROTEIN ALTERED PHOSPHATE STARVATION RESPONSE 1"/>
    <property type="match status" value="1"/>
</dbReference>
<dbReference type="InterPro" id="IPR006868">
    <property type="entry name" value="DUF630"/>
</dbReference>
<feature type="region of interest" description="Disordered" evidence="2">
    <location>
        <begin position="67"/>
        <end position="157"/>
    </location>
</feature>
<evidence type="ECO:0000256" key="2">
    <source>
        <dbReference type="SAM" id="MobiDB-lite"/>
    </source>
</evidence>
<feature type="region of interest" description="Disordered" evidence="2">
    <location>
        <begin position="321"/>
        <end position="447"/>
    </location>
</feature>
<dbReference type="InterPro" id="IPR006867">
    <property type="entry name" value="DUF632"/>
</dbReference>
<keyword evidence="1" id="KW-0175">Coiled coil</keyword>
<accession>A0AAV0PF21</accession>
<feature type="compositionally biased region" description="Basic residues" evidence="2">
    <location>
        <begin position="99"/>
        <end position="113"/>
    </location>
</feature>
<feature type="compositionally biased region" description="Low complexity" evidence="2">
    <location>
        <begin position="141"/>
        <end position="152"/>
    </location>
</feature>
<sequence length="937" mass="100843">MGCASSKLDDLPAVALCRERCTFLNEAITQRFLLAEAHIGYVYSLRGVADSLHHFMEQDFGAGDGGGLGSPKLNLPAKGKGVSVEDGGNSPKKVSGGRGHGHSHSHSHSHSGSHLHFIPDSDEEDSDGDDDSDSHLHLSDHSSPLHSHAAAAAGGGGKHVEYMGSEYMPMSVDQSSFPGGGYPGGGVGYPGGGVGYPGGGAGYPGSGGVYPGGGGGYPGGGGGYPATGGGYPGGGGGFFQMNYMKKKGTASVVYQQRPAAAETVRFGESSSSSSYYSQANNNPPYPVDNSSAYSYFGYPNYTGGGGSSSGAAGYYGAPPAYGSSSPPPQIQGASSSKPPPAPPSPPRASAWDFLNPFESGETFYPSYTPSRDSREVREEEGIPDLEDEDYQHEVVKEVHGDPKYAAESSGSSGDVGHSNYTKSAMIDDDEMEAKPSTSGGGGGGEAEASLYQTRASGVSMETDGPEYEVHVVEKKVVGKEKPDEHGNGAGSKGRGGWRDVSQVAIEIKIQFERASEYGNEMAKMLEVGKLPYQRKHVSKKLHGVTPSSLSLIASQPPASNSLEASSSNDNALPSFLEMDEDLAVRSKNLSSTLQKLYLWEKKLYTEVKAEEKMRVVHDRKCRKLKRLDERGAEAHKIDATRTLIRSLSTKIRIAIQVVDKISVTINKIRDEELWPQLNDLILGYINVLRLSRMWKNMLQCHEIQCQAIKEAKGFGPIGSAKKLSDDHLQATLQLEHQLLNWTSGFTSWVGAQKGYVKALNNWLVKCLLYEPEETPDGVAPFSPGRMGAPPVFVICNQWAQAIDRISEKEVVDSMRLFASTVFKLWEHDKEEMRSRMMTNKDLERKVRNLDREDQKIQKEIQALDKKIVLVSGDGGDGLSVTGNVVYQSDTSNGSLQGSLQRIFEAMEKFTAESVKAYEDLVQRSEEESRAGEHGTAS</sequence>
<evidence type="ECO:0000256" key="1">
    <source>
        <dbReference type="SAM" id="Coils"/>
    </source>
</evidence>
<gene>
    <name evidence="5" type="ORF">LITE_LOCUS38061</name>
</gene>
<evidence type="ECO:0000259" key="3">
    <source>
        <dbReference type="Pfam" id="PF04782"/>
    </source>
</evidence>
<evidence type="ECO:0000259" key="4">
    <source>
        <dbReference type="Pfam" id="PF04783"/>
    </source>
</evidence>